<dbReference type="Pfam" id="PF00023">
    <property type="entry name" value="Ank"/>
    <property type="match status" value="2"/>
</dbReference>
<dbReference type="EMBL" id="ML736247">
    <property type="protein sequence ID" value="KAE8376114.1"/>
    <property type="molecule type" value="Genomic_DNA"/>
</dbReference>
<dbReference type="InterPro" id="IPR050889">
    <property type="entry name" value="Dendritic_Spine_Reg/Scaffold"/>
</dbReference>
<feature type="repeat" description="ANK" evidence="3">
    <location>
        <begin position="245"/>
        <end position="277"/>
    </location>
</feature>
<dbReference type="PANTHER" id="PTHR24166">
    <property type="entry name" value="ROLLING PEBBLES, ISOFORM B"/>
    <property type="match status" value="1"/>
</dbReference>
<name>A0A5N7B222_9EURO</name>
<feature type="repeat" description="ANK" evidence="3">
    <location>
        <begin position="224"/>
        <end position="244"/>
    </location>
</feature>
<evidence type="ECO:0000259" key="4">
    <source>
        <dbReference type="PROSITE" id="PS50181"/>
    </source>
</evidence>
<accession>A0A5N7B222</accession>
<gene>
    <name evidence="5" type="ORF">BDV26DRAFT_282941</name>
</gene>
<proteinExistence type="predicted"/>
<sequence length="316" mass="34876">MSLLDLPDELLLKIIENLKSEKDILAILLASSRIYVIQQAGPLYKHNIRFSRSSLLRWYSGARVPISQCKDDGGDTPLRLAAFEGHEDIARLLLEKGADVLQRKGLRGWTPLTSAACNGYEGVLLLERGSDQKFKGTEYDQEQLLVAAQVGDTSFVNLLLERGADIECKDDALDTPLRVAALKGHDNVAKLLLENGADLEYKDGRCTARLLLEKGADIEVIFQGHEDVTRLLLEKGADIEASDKHGWTPLTIAALYGHESIARLLLENGSDIECEDVYGWTPLQCALKKGYEGIARLLLDKGADLERASRPTNLIV</sequence>
<evidence type="ECO:0000313" key="6">
    <source>
        <dbReference type="Proteomes" id="UP000326198"/>
    </source>
</evidence>
<feature type="repeat" description="ANK" evidence="3">
    <location>
        <begin position="73"/>
        <end position="105"/>
    </location>
</feature>
<dbReference type="InterPro" id="IPR002110">
    <property type="entry name" value="Ankyrin_rpt"/>
</dbReference>
<feature type="domain" description="F-box" evidence="4">
    <location>
        <begin position="1"/>
        <end position="47"/>
    </location>
</feature>
<dbReference type="Pfam" id="PF12796">
    <property type="entry name" value="Ank_2"/>
    <property type="match status" value="2"/>
</dbReference>
<evidence type="ECO:0000256" key="3">
    <source>
        <dbReference type="PROSITE-ProRule" id="PRU00023"/>
    </source>
</evidence>
<evidence type="ECO:0000256" key="2">
    <source>
        <dbReference type="ARBA" id="ARBA00023043"/>
    </source>
</evidence>
<reference evidence="5 6" key="1">
    <citation type="submission" date="2019-04" db="EMBL/GenBank/DDBJ databases">
        <title>Friends and foes A comparative genomics studyof 23 Aspergillus species from section Flavi.</title>
        <authorList>
            <consortium name="DOE Joint Genome Institute"/>
            <person name="Kjaerbolling I."/>
            <person name="Vesth T."/>
            <person name="Frisvad J.C."/>
            <person name="Nybo J.L."/>
            <person name="Theobald S."/>
            <person name="Kildgaard S."/>
            <person name="Isbrandt T."/>
            <person name="Kuo A."/>
            <person name="Sato A."/>
            <person name="Lyhne E.K."/>
            <person name="Kogle M.E."/>
            <person name="Wiebenga A."/>
            <person name="Kun R.S."/>
            <person name="Lubbers R.J."/>
            <person name="Makela M.R."/>
            <person name="Barry K."/>
            <person name="Chovatia M."/>
            <person name="Clum A."/>
            <person name="Daum C."/>
            <person name="Haridas S."/>
            <person name="He G."/>
            <person name="LaButti K."/>
            <person name="Lipzen A."/>
            <person name="Mondo S."/>
            <person name="Riley R."/>
            <person name="Salamov A."/>
            <person name="Simmons B.A."/>
            <person name="Magnuson J.K."/>
            <person name="Henrissat B."/>
            <person name="Mortensen U.H."/>
            <person name="Larsen T.O."/>
            <person name="Devries R.P."/>
            <person name="Grigoriev I.V."/>
            <person name="Machida M."/>
            <person name="Baker S.E."/>
            <person name="Andersen M.R."/>
        </authorList>
    </citation>
    <scope>NUCLEOTIDE SEQUENCE [LARGE SCALE GENOMIC DNA]</scope>
    <source>
        <strain evidence="5 6">IBT 29228</strain>
    </source>
</reference>
<keyword evidence="6" id="KW-1185">Reference proteome</keyword>
<keyword evidence="1" id="KW-0677">Repeat</keyword>
<dbReference type="InterPro" id="IPR001810">
    <property type="entry name" value="F-box_dom"/>
</dbReference>
<dbReference type="PRINTS" id="PR01415">
    <property type="entry name" value="ANKYRIN"/>
</dbReference>
<dbReference type="PROSITE" id="PS50297">
    <property type="entry name" value="ANK_REP_REGION"/>
    <property type="match status" value="5"/>
</dbReference>
<feature type="repeat" description="ANK" evidence="3">
    <location>
        <begin position="172"/>
        <end position="204"/>
    </location>
</feature>
<dbReference type="PANTHER" id="PTHR24166:SF48">
    <property type="entry name" value="PROTEIN VAPYRIN"/>
    <property type="match status" value="1"/>
</dbReference>
<feature type="repeat" description="ANK" evidence="3">
    <location>
        <begin position="278"/>
        <end position="310"/>
    </location>
</feature>
<evidence type="ECO:0000313" key="5">
    <source>
        <dbReference type="EMBL" id="KAE8376114.1"/>
    </source>
</evidence>
<dbReference type="Proteomes" id="UP000326198">
    <property type="component" value="Unassembled WGS sequence"/>
</dbReference>
<evidence type="ECO:0000256" key="1">
    <source>
        <dbReference type="ARBA" id="ARBA00022737"/>
    </source>
</evidence>
<dbReference type="AlphaFoldDB" id="A0A5N7B222"/>
<dbReference type="OrthoDB" id="4772757at2759"/>
<dbReference type="SMART" id="SM00248">
    <property type="entry name" value="ANK"/>
    <property type="match status" value="7"/>
</dbReference>
<protein>
    <submittedName>
        <fullName evidence="5">Ankyrin repeat-containing domain protein</fullName>
    </submittedName>
</protein>
<dbReference type="InterPro" id="IPR036770">
    <property type="entry name" value="Ankyrin_rpt-contain_sf"/>
</dbReference>
<dbReference type="PROSITE" id="PS50181">
    <property type="entry name" value="FBOX"/>
    <property type="match status" value="1"/>
</dbReference>
<keyword evidence="2 3" id="KW-0040">ANK repeat</keyword>
<organism evidence="5 6">
    <name type="scientific">Aspergillus bertholletiae</name>
    <dbReference type="NCBI Taxonomy" id="1226010"/>
    <lineage>
        <taxon>Eukaryota</taxon>
        <taxon>Fungi</taxon>
        <taxon>Dikarya</taxon>
        <taxon>Ascomycota</taxon>
        <taxon>Pezizomycotina</taxon>
        <taxon>Eurotiomycetes</taxon>
        <taxon>Eurotiomycetidae</taxon>
        <taxon>Eurotiales</taxon>
        <taxon>Aspergillaceae</taxon>
        <taxon>Aspergillus</taxon>
        <taxon>Aspergillus subgen. Circumdati</taxon>
    </lineage>
</organism>
<dbReference type="PROSITE" id="PS50088">
    <property type="entry name" value="ANK_REPEAT"/>
    <property type="match status" value="6"/>
</dbReference>
<dbReference type="Gene3D" id="1.25.40.20">
    <property type="entry name" value="Ankyrin repeat-containing domain"/>
    <property type="match status" value="3"/>
</dbReference>
<feature type="repeat" description="ANK" evidence="3">
    <location>
        <begin position="139"/>
        <end position="171"/>
    </location>
</feature>
<dbReference type="SUPFAM" id="SSF48403">
    <property type="entry name" value="Ankyrin repeat"/>
    <property type="match status" value="1"/>
</dbReference>